<dbReference type="GO" id="GO:0004329">
    <property type="term" value="F:formate-tetrahydrofolate ligase activity"/>
    <property type="evidence" value="ECO:0007669"/>
    <property type="project" value="UniProtKB-UniRule"/>
</dbReference>
<comment type="similarity">
    <text evidence="7 8">Belongs to the formate--tetrahydrofolate ligase family.</text>
</comment>
<protein>
    <recommendedName>
        <fullName evidence="8">Formate--tetrahydrofolate ligase</fullName>
        <ecNumber evidence="8">6.3.4.3</ecNumber>
    </recommendedName>
    <alternativeName>
        <fullName evidence="8">Formyltetrahydrofolate synthetase</fullName>
        <shortName evidence="8">FHS</shortName>
        <shortName evidence="8">FTHFS</shortName>
    </alternativeName>
</protein>
<dbReference type="AlphaFoldDB" id="A0A252F2Y7"/>
<dbReference type="EC" id="6.3.4.3" evidence="8"/>
<dbReference type="Pfam" id="PF01268">
    <property type="entry name" value="FTHFS"/>
    <property type="match status" value="1"/>
</dbReference>
<comment type="catalytic activity">
    <reaction evidence="6 8">
        <text>(6S)-5,6,7,8-tetrahydrofolate + formate + ATP = (6R)-10-formyltetrahydrofolate + ADP + phosphate</text>
        <dbReference type="Rhea" id="RHEA:20221"/>
        <dbReference type="ChEBI" id="CHEBI:15740"/>
        <dbReference type="ChEBI" id="CHEBI:30616"/>
        <dbReference type="ChEBI" id="CHEBI:43474"/>
        <dbReference type="ChEBI" id="CHEBI:57453"/>
        <dbReference type="ChEBI" id="CHEBI:195366"/>
        <dbReference type="ChEBI" id="CHEBI:456216"/>
        <dbReference type="EC" id="6.3.4.3"/>
    </reaction>
</comment>
<name>A0A252F2Y7_9FIRM</name>
<evidence type="ECO:0000256" key="5">
    <source>
        <dbReference type="ARBA" id="ARBA00022840"/>
    </source>
</evidence>
<keyword evidence="4 8" id="KW-0547">Nucleotide-binding</keyword>
<dbReference type="Proteomes" id="UP000194903">
    <property type="component" value="Unassembled WGS sequence"/>
</dbReference>
<dbReference type="InterPro" id="IPR000559">
    <property type="entry name" value="Formate_THF_ligase"/>
</dbReference>
<keyword evidence="10" id="KW-1185">Reference proteome</keyword>
<dbReference type="InterPro" id="IPR020628">
    <property type="entry name" value="Formate_THF_ligase_CS"/>
</dbReference>
<dbReference type="SUPFAM" id="SSF52540">
    <property type="entry name" value="P-loop containing nucleoside triphosphate hydrolases"/>
    <property type="match status" value="1"/>
</dbReference>
<evidence type="ECO:0000256" key="1">
    <source>
        <dbReference type="ARBA" id="ARBA00004777"/>
    </source>
</evidence>
<organism evidence="9 10">
    <name type="scientific">Butyricicoccus porcorum</name>
    <dbReference type="NCBI Taxonomy" id="1945634"/>
    <lineage>
        <taxon>Bacteria</taxon>
        <taxon>Bacillati</taxon>
        <taxon>Bacillota</taxon>
        <taxon>Clostridia</taxon>
        <taxon>Eubacteriales</taxon>
        <taxon>Butyricicoccaceae</taxon>
        <taxon>Butyricicoccus</taxon>
    </lineage>
</organism>
<dbReference type="UniPathway" id="UPA00193"/>
<dbReference type="FunFam" id="3.10.410.10:FF:000001">
    <property type="entry name" value="Putative formate--tetrahydrofolate ligase"/>
    <property type="match status" value="1"/>
</dbReference>
<dbReference type="PROSITE" id="PS00722">
    <property type="entry name" value="FTHFS_2"/>
    <property type="match status" value="1"/>
</dbReference>
<proteinExistence type="inferred from homology"/>
<keyword evidence="5 8" id="KW-0067">ATP-binding</keyword>
<feature type="binding site" evidence="8">
    <location>
        <begin position="65"/>
        <end position="72"/>
    </location>
    <ligand>
        <name>ATP</name>
        <dbReference type="ChEBI" id="CHEBI:30616"/>
    </ligand>
</feature>
<evidence type="ECO:0000256" key="7">
    <source>
        <dbReference type="ARBA" id="ARBA00061363"/>
    </source>
</evidence>
<dbReference type="GO" id="GO:0005524">
    <property type="term" value="F:ATP binding"/>
    <property type="evidence" value="ECO:0007669"/>
    <property type="project" value="UniProtKB-UniRule"/>
</dbReference>
<comment type="pathway">
    <text evidence="1 8">One-carbon metabolism; tetrahydrofolate interconversion.</text>
</comment>
<comment type="caution">
    <text evidence="9">The sequence shown here is derived from an EMBL/GenBank/DDBJ whole genome shotgun (WGS) entry which is preliminary data.</text>
</comment>
<keyword evidence="3 8" id="KW-0436">Ligase</keyword>
<dbReference type="HAMAP" id="MF_01543">
    <property type="entry name" value="FTHFS"/>
    <property type="match status" value="1"/>
</dbReference>
<gene>
    <name evidence="8" type="primary">fhs</name>
    <name evidence="9" type="ORF">CBW42_08730</name>
</gene>
<evidence type="ECO:0000256" key="4">
    <source>
        <dbReference type="ARBA" id="ARBA00022741"/>
    </source>
</evidence>
<accession>A0A252F2Y7</accession>
<dbReference type="Gene3D" id="3.10.410.10">
    <property type="entry name" value="Formyltetrahydrofolate synthetase, domain 3"/>
    <property type="match status" value="1"/>
</dbReference>
<dbReference type="FunFam" id="3.30.1510.10:FF:000001">
    <property type="entry name" value="Formate--tetrahydrofolate ligase"/>
    <property type="match status" value="1"/>
</dbReference>
<evidence type="ECO:0000313" key="10">
    <source>
        <dbReference type="Proteomes" id="UP000194903"/>
    </source>
</evidence>
<evidence type="ECO:0000256" key="8">
    <source>
        <dbReference type="HAMAP-Rule" id="MF_01543"/>
    </source>
</evidence>
<dbReference type="NCBIfam" id="NF010030">
    <property type="entry name" value="PRK13505.1"/>
    <property type="match status" value="1"/>
</dbReference>
<dbReference type="PROSITE" id="PS00721">
    <property type="entry name" value="FTHFS_1"/>
    <property type="match status" value="1"/>
</dbReference>
<dbReference type="EMBL" id="NHOC01000007">
    <property type="protein sequence ID" value="OUM20136.1"/>
    <property type="molecule type" value="Genomic_DNA"/>
</dbReference>
<evidence type="ECO:0000313" key="9">
    <source>
        <dbReference type="EMBL" id="OUM20136.1"/>
    </source>
</evidence>
<dbReference type="RefSeq" id="WP_087020109.1">
    <property type="nucleotide sequence ID" value="NZ_CP178353.1"/>
</dbReference>
<keyword evidence="2 8" id="KW-0554">One-carbon metabolism</keyword>
<sequence>MLTDIEIAQNCSMQPIRDVAAKAGLLEDELEYYGKYKAKISDDAWKRLKDKPDGKLILVTAINPTPAGEGKTTTTVGLGQALDKMGKSSIIALREPSLGPVFGVKGGAAGGGYAQVVPMEDINLHFTGDMHAIGAANNLLCAMIDNHLQQGNELQIDPRRIVFTRVVDMNDRALRNIVVGMGGPMSGVPREDHYMITVASEVMAILCLATSLSDLKKRCGDILVAYRYDGSPVFARDLKADGAMTALLKDALKPNLVQTLTGSPCLMHGGPFANIAHGCNSISATRMALKLADYTVTEAGFGADLGAEKFFDIKCRKAGLHPDCVVLVATIRALKYNGGVAKADLGTENLEALKAGSVNLQKHIENIGKYHVPVVVAINRFASDTDAEIEYLRTLCHDMGARYALSEVFAKGADGGMELAQMVIEEADSGKAAFSPLYPDEMPLREKIETVAKEIYGADGVSYSPAAEKSIDAITKLGYGNLPVCIAKTQYSLSDDAAKLGRPTGFTVNVRTVRVSAGAGFVVCETGAIMTMPGLPKKPAAFNIDVDEEGRITGLF</sequence>
<dbReference type="CDD" id="cd00477">
    <property type="entry name" value="FTHFS"/>
    <property type="match status" value="1"/>
</dbReference>
<dbReference type="Gene3D" id="3.30.1510.10">
    <property type="entry name" value="Domain 2, N(10)-formyltetrahydrofolate synthetase"/>
    <property type="match status" value="1"/>
</dbReference>
<evidence type="ECO:0000256" key="2">
    <source>
        <dbReference type="ARBA" id="ARBA00022563"/>
    </source>
</evidence>
<dbReference type="InterPro" id="IPR027417">
    <property type="entry name" value="P-loop_NTPase"/>
</dbReference>
<dbReference type="Gene3D" id="3.40.50.300">
    <property type="entry name" value="P-loop containing nucleotide triphosphate hydrolases"/>
    <property type="match status" value="1"/>
</dbReference>
<dbReference type="OrthoDB" id="9761733at2"/>
<reference evidence="9 10" key="1">
    <citation type="submission" date="2017-05" db="EMBL/GenBank/DDBJ databases">
        <title>Butyricicoccus porcorum sp. nov. a butyrate-producing bacterium from the swine intestinal tract.</title>
        <authorList>
            <person name="Trachsel J."/>
            <person name="Humphrey S."/>
            <person name="Allen H.K."/>
        </authorList>
    </citation>
    <scope>NUCLEOTIDE SEQUENCE [LARGE SCALE GENOMIC DNA]</scope>
    <source>
        <strain evidence="9">BB10</strain>
    </source>
</reference>
<evidence type="ECO:0000256" key="3">
    <source>
        <dbReference type="ARBA" id="ARBA00022598"/>
    </source>
</evidence>
<dbReference type="GO" id="GO:0035999">
    <property type="term" value="P:tetrahydrofolate interconversion"/>
    <property type="evidence" value="ECO:0007669"/>
    <property type="project" value="UniProtKB-UniRule"/>
</dbReference>
<evidence type="ECO:0000256" key="6">
    <source>
        <dbReference type="ARBA" id="ARBA00049033"/>
    </source>
</evidence>